<keyword evidence="1" id="KW-0175">Coiled coil</keyword>
<keyword evidence="3" id="KW-0732">Signal</keyword>
<feature type="compositionally biased region" description="Polar residues" evidence="2">
    <location>
        <begin position="201"/>
        <end position="210"/>
    </location>
</feature>
<gene>
    <name evidence="5" type="ORF">J9253_04830</name>
</gene>
<dbReference type="InterPro" id="IPR025392">
    <property type="entry name" value="DUF4124"/>
</dbReference>
<feature type="compositionally biased region" description="Basic and acidic residues" evidence="2">
    <location>
        <begin position="182"/>
        <end position="198"/>
    </location>
</feature>
<dbReference type="RefSeq" id="WP_210223544.1">
    <property type="nucleotide sequence ID" value="NZ_CP072801.1"/>
</dbReference>
<evidence type="ECO:0000313" key="6">
    <source>
        <dbReference type="Proteomes" id="UP000672039"/>
    </source>
</evidence>
<name>A0ABX7WVF0_9GAMM</name>
<evidence type="ECO:0000259" key="4">
    <source>
        <dbReference type="Pfam" id="PF13511"/>
    </source>
</evidence>
<feature type="signal peptide" evidence="3">
    <location>
        <begin position="1"/>
        <end position="24"/>
    </location>
</feature>
<dbReference type="Proteomes" id="UP000672039">
    <property type="component" value="Chromosome"/>
</dbReference>
<evidence type="ECO:0000256" key="1">
    <source>
        <dbReference type="SAM" id="Coils"/>
    </source>
</evidence>
<dbReference type="Pfam" id="PF13511">
    <property type="entry name" value="DUF4124"/>
    <property type="match status" value="1"/>
</dbReference>
<feature type="chain" id="PRO_5045187235" evidence="3">
    <location>
        <begin position="25"/>
        <end position="226"/>
    </location>
</feature>
<evidence type="ECO:0000256" key="2">
    <source>
        <dbReference type="SAM" id="MobiDB-lite"/>
    </source>
</evidence>
<dbReference type="EMBL" id="CP072801">
    <property type="protein sequence ID" value="QTR47266.1"/>
    <property type="molecule type" value="Genomic_DNA"/>
</dbReference>
<evidence type="ECO:0000313" key="5">
    <source>
        <dbReference type="EMBL" id="QTR47266.1"/>
    </source>
</evidence>
<evidence type="ECO:0000256" key="3">
    <source>
        <dbReference type="SAM" id="SignalP"/>
    </source>
</evidence>
<feature type="coiled-coil region" evidence="1">
    <location>
        <begin position="132"/>
        <end position="159"/>
    </location>
</feature>
<proteinExistence type="predicted"/>
<reference evidence="5 6" key="1">
    <citation type="submission" date="2021-04" db="EMBL/GenBank/DDBJ databases">
        <title>Genomics, taxonomy and metabolism of representatives of sulfur bacteria of the genus Thiothrix: Thiothrix fructosivorans QT, Thiothrix unzii A1T and three new species, Thiothrix subterranea sp. nov., Thiothrix litoralis sp. nov. and 'Candidatus Thiothrix anitrata' sp. nov.</title>
        <authorList>
            <person name="Ravin N.V."/>
            <person name="Smolyakov D."/>
            <person name="Rudenko T.S."/>
            <person name="Mardanov A.V."/>
            <person name="Beletsky A.V."/>
            <person name="Markov N.D."/>
            <person name="Fomenkov A.I."/>
            <person name="Roberts R.J."/>
            <person name="Karnachuk O.V."/>
            <person name="Novikov A."/>
            <person name="Grabovich M.Y."/>
        </authorList>
    </citation>
    <scope>NUCLEOTIDE SEQUENCE [LARGE SCALE GENOMIC DNA]</scope>
    <source>
        <strain evidence="5 6">AS</strain>
    </source>
</reference>
<sequence length="226" mass="25219">MFRITTFYPALIALLLLASGTVQAGLYRWVDDAGGVHYSDVVPASVEKHGHSELNKQGMTVETFPAAPSPADIAAAKRGETLAQLRDALDNQQQEQDNHLLANYTDTTELETVFNSKLTVLDKNTRSIAERRQSLKSKLATVKAQLDKVEEAAQREKLNSYVLEAENTLTAYDYALQENQTEQDRLRQGYEKDHERLSKLLNESPSSQHPDPSKAPAILRAALDRQ</sequence>
<keyword evidence="6" id="KW-1185">Reference proteome</keyword>
<protein>
    <submittedName>
        <fullName evidence="5">DUF4124 domain-containing protein</fullName>
    </submittedName>
</protein>
<organism evidence="5 6">
    <name type="scientific">Thiothrix litoralis</name>
    <dbReference type="NCBI Taxonomy" id="2891210"/>
    <lineage>
        <taxon>Bacteria</taxon>
        <taxon>Pseudomonadati</taxon>
        <taxon>Pseudomonadota</taxon>
        <taxon>Gammaproteobacteria</taxon>
        <taxon>Thiotrichales</taxon>
        <taxon>Thiotrichaceae</taxon>
        <taxon>Thiothrix</taxon>
    </lineage>
</organism>
<feature type="region of interest" description="Disordered" evidence="2">
    <location>
        <begin position="181"/>
        <end position="226"/>
    </location>
</feature>
<feature type="domain" description="DUF4124" evidence="4">
    <location>
        <begin position="13"/>
        <end position="77"/>
    </location>
</feature>
<accession>A0ABX7WVF0</accession>